<dbReference type="Proteomes" id="UP000324091">
    <property type="component" value="Chromosome 17"/>
</dbReference>
<gene>
    <name evidence="1" type="ORF">D4764_17G0009380</name>
</gene>
<evidence type="ECO:0000313" key="1">
    <source>
        <dbReference type="EMBL" id="TWW71455.1"/>
    </source>
</evidence>
<reference evidence="1 2" key="1">
    <citation type="submission" date="2019-04" db="EMBL/GenBank/DDBJ databases">
        <title>Chromosome genome assembly for Takifugu flavidus.</title>
        <authorList>
            <person name="Xiao S."/>
        </authorList>
    </citation>
    <scope>NUCLEOTIDE SEQUENCE [LARGE SCALE GENOMIC DNA]</scope>
    <source>
        <strain evidence="1">HTHZ2018</strain>
        <tissue evidence="1">Muscle</tissue>
    </source>
</reference>
<sequence length="116" mass="12731">MRGDLRSAFVSATEKNIQYYEKVTLNRPPATLLPPRRSFLGQAAPAEGSGQLTLSQGQLTRTLLTVPGGVGVFPSVSESRASTVDGHRRLPIIQKHLHFHPLACVLHSSEEWPPHQ</sequence>
<comment type="caution">
    <text evidence="1">The sequence shown here is derived from an EMBL/GenBank/DDBJ whole genome shotgun (WGS) entry which is preliminary data.</text>
</comment>
<organism evidence="1 2">
    <name type="scientific">Takifugu flavidus</name>
    <name type="common">sansaifugu</name>
    <dbReference type="NCBI Taxonomy" id="433684"/>
    <lineage>
        <taxon>Eukaryota</taxon>
        <taxon>Metazoa</taxon>
        <taxon>Chordata</taxon>
        <taxon>Craniata</taxon>
        <taxon>Vertebrata</taxon>
        <taxon>Euteleostomi</taxon>
        <taxon>Actinopterygii</taxon>
        <taxon>Neopterygii</taxon>
        <taxon>Teleostei</taxon>
        <taxon>Neoteleostei</taxon>
        <taxon>Acanthomorphata</taxon>
        <taxon>Eupercaria</taxon>
        <taxon>Tetraodontiformes</taxon>
        <taxon>Tetradontoidea</taxon>
        <taxon>Tetraodontidae</taxon>
        <taxon>Takifugu</taxon>
    </lineage>
</organism>
<keyword evidence="2" id="KW-1185">Reference proteome</keyword>
<proteinExistence type="predicted"/>
<name>A0A5C6NWW3_9TELE</name>
<evidence type="ECO:0000313" key="2">
    <source>
        <dbReference type="Proteomes" id="UP000324091"/>
    </source>
</evidence>
<dbReference type="EMBL" id="RHFK02000009">
    <property type="protein sequence ID" value="TWW71455.1"/>
    <property type="molecule type" value="Genomic_DNA"/>
</dbReference>
<dbReference type="AlphaFoldDB" id="A0A5C6NWW3"/>
<protein>
    <submittedName>
        <fullName evidence="1">Uncharacterized protein</fullName>
    </submittedName>
</protein>
<accession>A0A5C6NWW3</accession>